<evidence type="ECO:0000313" key="1">
    <source>
        <dbReference type="EMBL" id="DAD69485.1"/>
    </source>
</evidence>
<name>A0A8S5LHA7_9CAUD</name>
<reference evidence="1" key="1">
    <citation type="journal article" date="2021" name="Proc. Natl. Acad. Sci. U.S.A.">
        <title>A Catalog of Tens of Thousands of Viruses from Human Metagenomes Reveals Hidden Associations with Chronic Diseases.</title>
        <authorList>
            <person name="Tisza M.J."/>
            <person name="Buck C.B."/>
        </authorList>
    </citation>
    <scope>NUCLEOTIDE SEQUENCE</scope>
    <source>
        <strain evidence="1">CtqMr7</strain>
    </source>
</reference>
<organism evidence="1">
    <name type="scientific">Myoviridae sp. ctqMr7</name>
    <dbReference type="NCBI Taxonomy" id="2823552"/>
    <lineage>
        <taxon>Viruses</taxon>
        <taxon>Duplodnaviria</taxon>
        <taxon>Heunggongvirae</taxon>
        <taxon>Uroviricota</taxon>
        <taxon>Caudoviricetes</taxon>
    </lineage>
</organism>
<protein>
    <submittedName>
        <fullName evidence="1">Uncharacterized protein</fullName>
    </submittedName>
</protein>
<sequence>MEQEIIDNFCELMFKKEYATIEQHEDGEKYVEFNEEVIRDFLEEYAHENELFNFEESPSVEAWREYNERGF</sequence>
<accession>A0A8S5LHA7</accession>
<proteinExistence type="predicted"/>
<dbReference type="EMBL" id="BK014721">
    <property type="protein sequence ID" value="DAD69485.1"/>
    <property type="molecule type" value="Genomic_DNA"/>
</dbReference>